<evidence type="ECO:0000313" key="6">
    <source>
        <dbReference type="Proteomes" id="UP000002534"/>
    </source>
</evidence>
<feature type="domain" description="Aldehyde dehydrogenase" evidence="4">
    <location>
        <begin position="4"/>
        <end position="451"/>
    </location>
</feature>
<dbReference type="FunFam" id="3.40.309.10:FF:000010">
    <property type="entry name" value="Gamma-aminobutyraldehyde dehydrogenase"/>
    <property type="match status" value="1"/>
</dbReference>
<sequence length="454" mass="48980">MSMVSMNPATGEVNETFEVYDTAKISEIIDRVHGAWLDWRHVCFEERSARLLAVAQRLRTRSEELARMMTLEMGKPVAEARGEIEKCAWVCEYYAQQAPAMLADQPVASDASRSFVAFRPLGVVLAVMPWNFPFWQVFRFAAPALMAGNTALLKHSSNVPRCALVIEELFAEAGFPPDVFRTLLIGSGAVDKVIEHAHVRAVTLTGSEPAGRKVAAKAGQMLKKTVLELGGSDPFIVTSGAGLEQAAQVGARSRCLNSGQSCIAAKRFIVCDEIYEEFLGLLKAAMDGLVVGDPLDDATQVGPQARGDLRDELHQQVQASLAAGARLVTGGKALDRAGFYYAPTILADVVPGMPAYDEELFGPVASVIRVADSEQAVAVANDTPYGLGASVWDRDTTRGRALAERIEAGAVFVNGMVKSDPRLPFGGIKASGYGRELSHYGLMEFVNVQTVWIA</sequence>
<gene>
    <name evidence="5" type="primary">gabD</name>
    <name evidence="5" type="ordered locus">Pcar_1074</name>
</gene>
<dbReference type="KEGG" id="pca:Pcar_1074"/>
<accession>Q3A5N3</accession>
<dbReference type="InterPro" id="IPR016162">
    <property type="entry name" value="Ald_DH_N"/>
</dbReference>
<evidence type="ECO:0000313" key="5">
    <source>
        <dbReference type="EMBL" id="ABA88324.1"/>
    </source>
</evidence>
<dbReference type="Pfam" id="PF00171">
    <property type="entry name" value="Aldedh"/>
    <property type="match status" value="1"/>
</dbReference>
<evidence type="ECO:0000259" key="4">
    <source>
        <dbReference type="Pfam" id="PF00171"/>
    </source>
</evidence>
<dbReference type="RefSeq" id="WP_011340793.1">
    <property type="nucleotide sequence ID" value="NC_007498.2"/>
</dbReference>
<dbReference type="PANTHER" id="PTHR43217:SF1">
    <property type="entry name" value="SUCCINATE SEMIALDEHYDE DEHYDROGENASE [NAD(P)+] SAD"/>
    <property type="match status" value="1"/>
</dbReference>
<keyword evidence="3" id="KW-0560">Oxidoreductase</keyword>
<dbReference type="AlphaFoldDB" id="Q3A5N3"/>
<dbReference type="FunFam" id="3.40.605.10:FF:000012">
    <property type="entry name" value="NAD-dependent succinate-semialdehyde dehydrogenase"/>
    <property type="match status" value="1"/>
</dbReference>
<dbReference type="Proteomes" id="UP000002534">
    <property type="component" value="Chromosome"/>
</dbReference>
<dbReference type="CDD" id="cd07100">
    <property type="entry name" value="ALDH_SSADH1_GabD1"/>
    <property type="match status" value="1"/>
</dbReference>
<dbReference type="InterPro" id="IPR016163">
    <property type="entry name" value="Ald_DH_C"/>
</dbReference>
<keyword evidence="2" id="KW-0521">NADP</keyword>
<dbReference type="GO" id="GO:0004030">
    <property type="term" value="F:aldehyde dehydrogenase [NAD(P)+] activity"/>
    <property type="evidence" value="ECO:0007669"/>
    <property type="project" value="InterPro"/>
</dbReference>
<organism evidence="5 6">
    <name type="scientific">Syntrophotalea carbinolica (strain DSM 2380 / NBRC 103641 / GraBd1)</name>
    <name type="common">Pelobacter carbinolicus</name>
    <dbReference type="NCBI Taxonomy" id="338963"/>
    <lineage>
        <taxon>Bacteria</taxon>
        <taxon>Pseudomonadati</taxon>
        <taxon>Thermodesulfobacteriota</taxon>
        <taxon>Desulfuromonadia</taxon>
        <taxon>Desulfuromonadales</taxon>
        <taxon>Syntrophotaleaceae</taxon>
        <taxon>Syntrophotalea</taxon>
    </lineage>
</organism>
<name>Q3A5N3_SYNC1</name>
<protein>
    <submittedName>
        <fullName evidence="5">4-oxobutanoate dehydrogenase</fullName>
    </submittedName>
</protein>
<dbReference type="STRING" id="338963.Pcar_1074"/>
<proteinExistence type="inferred from homology"/>
<keyword evidence="6" id="KW-1185">Reference proteome</keyword>
<dbReference type="SUPFAM" id="SSF53720">
    <property type="entry name" value="ALDH-like"/>
    <property type="match status" value="1"/>
</dbReference>
<dbReference type="InterPro" id="IPR044148">
    <property type="entry name" value="ALDH_GabD1-like"/>
</dbReference>
<reference evidence="6" key="1">
    <citation type="submission" date="2005-10" db="EMBL/GenBank/DDBJ databases">
        <title>Complete sequence of Pelobacter carbinolicus DSM 2380.</title>
        <authorList>
            <person name="Copeland A."/>
            <person name="Lucas S."/>
            <person name="Lapidus A."/>
            <person name="Barry K."/>
            <person name="Detter J.C."/>
            <person name="Glavina T."/>
            <person name="Hammon N."/>
            <person name="Israni S."/>
            <person name="Pitluck S."/>
            <person name="Chertkov O."/>
            <person name="Schmutz J."/>
            <person name="Larimer F."/>
            <person name="Land M."/>
            <person name="Kyrpides N."/>
            <person name="Ivanova N."/>
            <person name="Richardson P."/>
        </authorList>
    </citation>
    <scope>NUCLEOTIDE SEQUENCE [LARGE SCALE GENOMIC DNA]</scope>
    <source>
        <strain evidence="6">DSM 2380 / NBRC 103641 / GraBd1</strain>
    </source>
</reference>
<dbReference type="eggNOG" id="COG1012">
    <property type="taxonomic scope" value="Bacteria"/>
</dbReference>
<evidence type="ECO:0000256" key="1">
    <source>
        <dbReference type="ARBA" id="ARBA00009986"/>
    </source>
</evidence>
<dbReference type="InterPro" id="IPR015590">
    <property type="entry name" value="Aldehyde_DH_dom"/>
</dbReference>
<evidence type="ECO:0000256" key="2">
    <source>
        <dbReference type="ARBA" id="ARBA00022857"/>
    </source>
</evidence>
<dbReference type="Gene3D" id="3.40.309.10">
    <property type="entry name" value="Aldehyde Dehydrogenase, Chain A, domain 2"/>
    <property type="match status" value="1"/>
</dbReference>
<dbReference type="GO" id="GO:0004777">
    <property type="term" value="F:succinate-semialdehyde dehydrogenase (NAD+) activity"/>
    <property type="evidence" value="ECO:0007669"/>
    <property type="project" value="TreeGrafter"/>
</dbReference>
<dbReference type="Gene3D" id="3.40.605.10">
    <property type="entry name" value="Aldehyde Dehydrogenase, Chain A, domain 1"/>
    <property type="match status" value="1"/>
</dbReference>
<dbReference type="InterPro" id="IPR047110">
    <property type="entry name" value="GABD/Sad-like"/>
</dbReference>
<dbReference type="EMBL" id="CP000142">
    <property type="protein sequence ID" value="ABA88324.1"/>
    <property type="molecule type" value="Genomic_DNA"/>
</dbReference>
<reference evidence="5 6" key="2">
    <citation type="journal article" date="2012" name="BMC Genomics">
        <title>The genome of Pelobacter carbinolicus reveals surprising metabolic capabilities and physiological features.</title>
        <authorList>
            <person name="Aklujkar M."/>
            <person name="Haveman S.A."/>
            <person name="Didonato R.Jr."/>
            <person name="Chertkov O."/>
            <person name="Han C.S."/>
            <person name="Land M.L."/>
            <person name="Brown P."/>
            <person name="Lovley D.R."/>
        </authorList>
    </citation>
    <scope>NUCLEOTIDE SEQUENCE [LARGE SCALE GENOMIC DNA]</scope>
    <source>
        <strain evidence="6">DSM 2380 / NBRC 103641 / GraBd1</strain>
    </source>
</reference>
<dbReference type="HOGENOM" id="CLU_005391_1_0_7"/>
<evidence type="ECO:0000256" key="3">
    <source>
        <dbReference type="ARBA" id="ARBA00023002"/>
    </source>
</evidence>
<comment type="similarity">
    <text evidence="1">Belongs to the aldehyde dehydrogenase family.</text>
</comment>
<dbReference type="OrthoDB" id="9762913at2"/>
<dbReference type="PANTHER" id="PTHR43217">
    <property type="entry name" value="SUCCINATE SEMIALDEHYDE DEHYDROGENASE [NAD(P)+] SAD"/>
    <property type="match status" value="1"/>
</dbReference>
<dbReference type="InterPro" id="IPR016161">
    <property type="entry name" value="Ald_DH/histidinol_DH"/>
</dbReference>